<evidence type="ECO:0000256" key="1">
    <source>
        <dbReference type="ARBA" id="ARBA00004429"/>
    </source>
</evidence>
<comment type="subcellular location">
    <subcellularLocation>
        <location evidence="1 9">Cell inner membrane</location>
        <topology evidence="1 9">Multi-pass membrane protein</topology>
    </subcellularLocation>
</comment>
<comment type="caution">
    <text evidence="11">The sequence shown here is derived from an EMBL/GenBank/DDBJ whole genome shotgun (WGS) entry which is preliminary data.</text>
</comment>
<sequence length="204" mass="22347">MHALPRLLDRLLAGALVVSRWAVYAGGGAILISAFLISFDILSRRFFGLSTWGADELSYYALAVSTSWACAYTLLVKAHIRIDLVTSRVPDMGKVVLHIIALLGLGYMAFATTQAMFHVFQRSWNRGSTSITTLETPMWIPQGLFVAGLVFFTLVTALILLRVLAAVLIERDYAVVNRVTGTVSVLDETEQAIAEAEALQKRNG</sequence>
<evidence type="ECO:0000256" key="4">
    <source>
        <dbReference type="ARBA" id="ARBA00022519"/>
    </source>
</evidence>
<keyword evidence="2 9" id="KW-0813">Transport</keyword>
<evidence type="ECO:0000256" key="5">
    <source>
        <dbReference type="ARBA" id="ARBA00022692"/>
    </source>
</evidence>
<gene>
    <name evidence="11" type="ORF">DDE23_19225</name>
</gene>
<dbReference type="OrthoDB" id="6160477at2"/>
<reference evidence="11 12" key="1">
    <citation type="journal article" date="2011" name="Syst. Appl. Microbiol.">
        <title>Defluviimonas denitrificans gen. nov., sp. nov., and Pararhodobacter aggregans gen. nov., sp. nov., non-phototrophic Rhodobacteraceae from the biofilter of a marine aquaculture.</title>
        <authorList>
            <person name="Foesel B.U."/>
            <person name="Drake H.L."/>
            <person name="Schramm A."/>
        </authorList>
    </citation>
    <scope>NUCLEOTIDE SEQUENCE [LARGE SCALE GENOMIC DNA]</scope>
    <source>
        <strain evidence="11 12">D1-19</strain>
    </source>
</reference>
<feature type="transmembrane region" description="Helical" evidence="9">
    <location>
        <begin position="57"/>
        <end position="75"/>
    </location>
</feature>
<evidence type="ECO:0000256" key="8">
    <source>
        <dbReference type="ARBA" id="ARBA00038436"/>
    </source>
</evidence>
<feature type="transmembrane region" description="Helical" evidence="9">
    <location>
        <begin position="12"/>
        <end position="37"/>
    </location>
</feature>
<keyword evidence="7 9" id="KW-0472">Membrane</keyword>
<dbReference type="PANTHER" id="PTHR35011">
    <property type="entry name" value="2,3-DIKETO-L-GULONATE TRAP TRANSPORTER SMALL PERMEASE PROTEIN YIAM"/>
    <property type="match status" value="1"/>
</dbReference>
<dbReference type="Pfam" id="PF04290">
    <property type="entry name" value="DctQ"/>
    <property type="match status" value="1"/>
</dbReference>
<dbReference type="GO" id="GO:0022857">
    <property type="term" value="F:transmembrane transporter activity"/>
    <property type="evidence" value="ECO:0007669"/>
    <property type="project" value="UniProtKB-UniRule"/>
</dbReference>
<evidence type="ECO:0000313" key="11">
    <source>
        <dbReference type="EMBL" id="PVE45948.1"/>
    </source>
</evidence>
<protein>
    <recommendedName>
        <fullName evidence="9">TRAP transporter small permease protein</fullName>
    </recommendedName>
</protein>
<comment type="similarity">
    <text evidence="8 9">Belongs to the TRAP transporter small permease family.</text>
</comment>
<organism evidence="11 12">
    <name type="scientific">Pararhodobacter aggregans</name>
    <dbReference type="NCBI Taxonomy" id="404875"/>
    <lineage>
        <taxon>Bacteria</taxon>
        <taxon>Pseudomonadati</taxon>
        <taxon>Pseudomonadota</taxon>
        <taxon>Alphaproteobacteria</taxon>
        <taxon>Rhodobacterales</taxon>
        <taxon>Paracoccaceae</taxon>
        <taxon>Pararhodobacter</taxon>
    </lineage>
</organism>
<feature type="transmembrane region" description="Helical" evidence="9">
    <location>
        <begin position="139"/>
        <end position="161"/>
    </location>
</feature>
<dbReference type="RefSeq" id="WP_107754650.1">
    <property type="nucleotide sequence ID" value="NZ_QBKF01000015.1"/>
</dbReference>
<keyword evidence="3" id="KW-1003">Cell membrane</keyword>
<evidence type="ECO:0000259" key="10">
    <source>
        <dbReference type="Pfam" id="PF04290"/>
    </source>
</evidence>
<keyword evidence="6 9" id="KW-1133">Transmembrane helix</keyword>
<evidence type="ECO:0000256" key="9">
    <source>
        <dbReference type="RuleBase" id="RU369079"/>
    </source>
</evidence>
<dbReference type="InterPro" id="IPR055348">
    <property type="entry name" value="DctQ"/>
</dbReference>
<keyword evidence="4 9" id="KW-0997">Cell inner membrane</keyword>
<feature type="transmembrane region" description="Helical" evidence="9">
    <location>
        <begin position="95"/>
        <end position="119"/>
    </location>
</feature>
<comment type="subunit">
    <text evidence="9">The complex comprises the extracytoplasmic solute receptor protein and the two transmembrane proteins.</text>
</comment>
<name>A0A2T7UMT4_9RHOB</name>
<dbReference type="PANTHER" id="PTHR35011:SF10">
    <property type="entry name" value="TRAP TRANSPORTER SMALL PERMEASE PROTEIN"/>
    <property type="match status" value="1"/>
</dbReference>
<evidence type="ECO:0000256" key="7">
    <source>
        <dbReference type="ARBA" id="ARBA00023136"/>
    </source>
</evidence>
<dbReference type="AlphaFoldDB" id="A0A2T7UMT4"/>
<evidence type="ECO:0000256" key="6">
    <source>
        <dbReference type="ARBA" id="ARBA00022989"/>
    </source>
</evidence>
<dbReference type="EMBL" id="QDDR01000011">
    <property type="protein sequence ID" value="PVE45948.1"/>
    <property type="molecule type" value="Genomic_DNA"/>
</dbReference>
<dbReference type="GO" id="GO:0015740">
    <property type="term" value="P:C4-dicarboxylate transport"/>
    <property type="evidence" value="ECO:0007669"/>
    <property type="project" value="TreeGrafter"/>
</dbReference>
<evidence type="ECO:0000313" key="12">
    <source>
        <dbReference type="Proteomes" id="UP000244810"/>
    </source>
</evidence>
<accession>A0A2T7UMT4</accession>
<dbReference type="InterPro" id="IPR007387">
    <property type="entry name" value="TRAP_DctQ"/>
</dbReference>
<comment type="function">
    <text evidence="9">Part of the tripartite ATP-independent periplasmic (TRAP) transport system.</text>
</comment>
<evidence type="ECO:0000256" key="3">
    <source>
        <dbReference type="ARBA" id="ARBA00022475"/>
    </source>
</evidence>
<keyword evidence="5 9" id="KW-0812">Transmembrane</keyword>
<dbReference type="Proteomes" id="UP000244810">
    <property type="component" value="Unassembled WGS sequence"/>
</dbReference>
<evidence type="ECO:0000256" key="2">
    <source>
        <dbReference type="ARBA" id="ARBA00022448"/>
    </source>
</evidence>
<keyword evidence="12" id="KW-1185">Reference proteome</keyword>
<dbReference type="GO" id="GO:0005886">
    <property type="term" value="C:plasma membrane"/>
    <property type="evidence" value="ECO:0007669"/>
    <property type="project" value="UniProtKB-SubCell"/>
</dbReference>
<feature type="domain" description="Tripartite ATP-independent periplasmic transporters DctQ component" evidence="10">
    <location>
        <begin position="35"/>
        <end position="164"/>
    </location>
</feature>
<proteinExistence type="inferred from homology"/>